<reference evidence="2" key="1">
    <citation type="journal article" date="2019" name="Int. J. Syst. Evol. Microbiol.">
        <title>The Global Catalogue of Microorganisms (GCM) 10K type strain sequencing project: providing services to taxonomists for standard genome sequencing and annotation.</title>
        <authorList>
            <consortium name="The Broad Institute Genomics Platform"/>
            <consortium name="The Broad Institute Genome Sequencing Center for Infectious Disease"/>
            <person name="Wu L."/>
            <person name="Ma J."/>
        </authorList>
    </citation>
    <scope>NUCLEOTIDE SEQUENCE [LARGE SCALE GENOMIC DNA]</scope>
    <source>
        <strain evidence="2">JCM 18657</strain>
    </source>
</reference>
<sequence>MFVEFEQAHEQWIQSHLARRSGERKSRLERGHGYAEKLFVRRIWWKLTGSFDGLHPEYEVTDWRGRPYYADFAWMPGFAAILFEIKGFGPHVRDMDRKRYCDECNRETFLQALGFRVVSIACDDVEERPDLVMNLLRMLMSRYMPARSPATPLALAEKEIVLLASKLGRPLRPIDVSDHLSINYRTTRRCLQALCNKGWLRPVVSADGNASRVSRYVLAGNPIETWAW</sequence>
<protein>
    <recommendedName>
        <fullName evidence="3">DUF559 domain-containing protein</fullName>
    </recommendedName>
</protein>
<dbReference type="Proteomes" id="UP001596528">
    <property type="component" value="Unassembled WGS sequence"/>
</dbReference>
<evidence type="ECO:0000313" key="1">
    <source>
        <dbReference type="EMBL" id="MFC7749728.1"/>
    </source>
</evidence>
<evidence type="ECO:0000313" key="2">
    <source>
        <dbReference type="Proteomes" id="UP001596528"/>
    </source>
</evidence>
<name>A0ABW2V5Z7_9BACL</name>
<keyword evidence="2" id="KW-1185">Reference proteome</keyword>
<dbReference type="EMBL" id="JBHTGQ010000017">
    <property type="protein sequence ID" value="MFC7749728.1"/>
    <property type="molecule type" value="Genomic_DNA"/>
</dbReference>
<proteinExistence type="predicted"/>
<organism evidence="1 2">
    <name type="scientific">Paenibacillus thermoaerophilus</name>
    <dbReference type="NCBI Taxonomy" id="1215385"/>
    <lineage>
        <taxon>Bacteria</taxon>
        <taxon>Bacillati</taxon>
        <taxon>Bacillota</taxon>
        <taxon>Bacilli</taxon>
        <taxon>Bacillales</taxon>
        <taxon>Paenibacillaceae</taxon>
        <taxon>Paenibacillus</taxon>
    </lineage>
</organism>
<evidence type="ECO:0008006" key="3">
    <source>
        <dbReference type="Google" id="ProtNLM"/>
    </source>
</evidence>
<accession>A0ABW2V5Z7</accession>
<comment type="caution">
    <text evidence="1">The sequence shown here is derived from an EMBL/GenBank/DDBJ whole genome shotgun (WGS) entry which is preliminary data.</text>
</comment>
<gene>
    <name evidence="1" type="ORF">ACFQWB_07235</name>
</gene>
<dbReference type="RefSeq" id="WP_379252649.1">
    <property type="nucleotide sequence ID" value="NZ_JBHTGQ010000017.1"/>
</dbReference>